<keyword evidence="2" id="KW-0540">Nuclease</keyword>
<keyword evidence="3" id="KW-1185">Reference proteome</keyword>
<evidence type="ECO:0000259" key="1">
    <source>
        <dbReference type="Pfam" id="PF05685"/>
    </source>
</evidence>
<sequence>MCMPEPAKRYKYRDTLDWEGRLELIDGLAFNMTAAPSTGHQRAVVNLLVELHTYLKGSSCEAFVAPFELRLSESEEYDNPDTVCQPDISVICNPSQLDEKGCKGAPKLVIEVLSPSTAIKDRNEKFKIYQRYGVEEYWIVDPVNQTIEVYGLEKGVYAKREVFGKESELHFRFPRASDRITGDTRLISRHPLPTTNP</sequence>
<protein>
    <submittedName>
        <fullName evidence="2">Uma2 family endonuclease</fullName>
    </submittedName>
</protein>
<dbReference type="EMBL" id="VNJI01000021">
    <property type="protein sequence ID" value="TVY08604.1"/>
    <property type="molecule type" value="Genomic_DNA"/>
</dbReference>
<dbReference type="Pfam" id="PF05685">
    <property type="entry name" value="Uma2"/>
    <property type="match status" value="1"/>
</dbReference>
<name>A0A559K905_9BACL</name>
<dbReference type="SUPFAM" id="SSF52980">
    <property type="entry name" value="Restriction endonuclease-like"/>
    <property type="match status" value="1"/>
</dbReference>
<dbReference type="Proteomes" id="UP000317036">
    <property type="component" value="Unassembled WGS sequence"/>
</dbReference>
<dbReference type="OrthoDB" id="9808428at2"/>
<dbReference type="InterPro" id="IPR011335">
    <property type="entry name" value="Restrct_endonuc-II-like"/>
</dbReference>
<dbReference type="InterPro" id="IPR008538">
    <property type="entry name" value="Uma2"/>
</dbReference>
<dbReference type="PANTHER" id="PTHR36558:SF1">
    <property type="entry name" value="RESTRICTION ENDONUCLEASE DOMAIN-CONTAINING PROTEIN-RELATED"/>
    <property type="match status" value="1"/>
</dbReference>
<gene>
    <name evidence="2" type="ORF">FPZ49_17385</name>
</gene>
<dbReference type="RefSeq" id="WP_144849179.1">
    <property type="nucleotide sequence ID" value="NZ_VNJI01000021.1"/>
</dbReference>
<dbReference type="Gene3D" id="3.90.1570.10">
    <property type="entry name" value="tt1808, chain A"/>
    <property type="match status" value="1"/>
</dbReference>
<organism evidence="2 3">
    <name type="scientific">Paenibacillus cremeus</name>
    <dbReference type="NCBI Taxonomy" id="2163881"/>
    <lineage>
        <taxon>Bacteria</taxon>
        <taxon>Bacillati</taxon>
        <taxon>Bacillota</taxon>
        <taxon>Bacilli</taxon>
        <taxon>Bacillales</taxon>
        <taxon>Paenibacillaceae</taxon>
        <taxon>Paenibacillus</taxon>
    </lineage>
</organism>
<keyword evidence="2" id="KW-0255">Endonuclease</keyword>
<accession>A0A559K905</accession>
<dbReference type="PANTHER" id="PTHR36558">
    <property type="entry name" value="GLR1098 PROTEIN"/>
    <property type="match status" value="1"/>
</dbReference>
<feature type="domain" description="Putative restriction endonuclease" evidence="1">
    <location>
        <begin position="19"/>
        <end position="169"/>
    </location>
</feature>
<dbReference type="AlphaFoldDB" id="A0A559K905"/>
<keyword evidence="2" id="KW-0378">Hydrolase</keyword>
<evidence type="ECO:0000313" key="2">
    <source>
        <dbReference type="EMBL" id="TVY08604.1"/>
    </source>
</evidence>
<comment type="caution">
    <text evidence="2">The sequence shown here is derived from an EMBL/GenBank/DDBJ whole genome shotgun (WGS) entry which is preliminary data.</text>
</comment>
<proteinExistence type="predicted"/>
<reference evidence="2 3" key="1">
    <citation type="submission" date="2019-07" db="EMBL/GenBank/DDBJ databases">
        <authorList>
            <person name="Kim J."/>
        </authorList>
    </citation>
    <scope>NUCLEOTIDE SEQUENCE [LARGE SCALE GENOMIC DNA]</scope>
    <source>
        <strain evidence="2 3">JC52</strain>
    </source>
</reference>
<dbReference type="CDD" id="cd06260">
    <property type="entry name" value="DUF820-like"/>
    <property type="match status" value="1"/>
</dbReference>
<dbReference type="InterPro" id="IPR012296">
    <property type="entry name" value="Nuclease_put_TT1808"/>
</dbReference>
<dbReference type="GO" id="GO:0004519">
    <property type="term" value="F:endonuclease activity"/>
    <property type="evidence" value="ECO:0007669"/>
    <property type="project" value="UniProtKB-KW"/>
</dbReference>
<evidence type="ECO:0000313" key="3">
    <source>
        <dbReference type="Proteomes" id="UP000317036"/>
    </source>
</evidence>